<feature type="domain" description="Alpha-D-phosphohexomutase alpha/beta/alpha" evidence="8">
    <location>
        <begin position="4"/>
        <end position="139"/>
    </location>
</feature>
<evidence type="ECO:0000313" key="11">
    <source>
        <dbReference type="EMBL" id="SUZ62019.1"/>
    </source>
</evidence>
<dbReference type="InterPro" id="IPR005846">
    <property type="entry name" value="A-D-PHexomutase_a/b/a-III"/>
</dbReference>
<feature type="domain" description="Alpha-D-phosphohexomutase alpha/beta/alpha" evidence="9">
    <location>
        <begin position="159"/>
        <end position="256"/>
    </location>
</feature>
<dbReference type="Pfam" id="PF02878">
    <property type="entry name" value="PGM_PMM_I"/>
    <property type="match status" value="1"/>
</dbReference>
<dbReference type="InterPro" id="IPR005841">
    <property type="entry name" value="Alpha-D-phosphohexomutase_SF"/>
</dbReference>
<keyword evidence="3" id="KW-0597">Phosphoprotein</keyword>
<evidence type="ECO:0000256" key="4">
    <source>
        <dbReference type="ARBA" id="ARBA00022723"/>
    </source>
</evidence>
<dbReference type="GO" id="GO:0008966">
    <property type="term" value="F:phosphoglucosamine mutase activity"/>
    <property type="evidence" value="ECO:0007669"/>
    <property type="project" value="InterPro"/>
</dbReference>
<dbReference type="GO" id="GO:0004615">
    <property type="term" value="F:phosphomannomutase activity"/>
    <property type="evidence" value="ECO:0007669"/>
    <property type="project" value="TreeGrafter"/>
</dbReference>
<dbReference type="SUPFAM" id="SSF53738">
    <property type="entry name" value="Phosphoglucomutase, first 3 domains"/>
    <property type="match status" value="3"/>
</dbReference>
<evidence type="ECO:0000256" key="3">
    <source>
        <dbReference type="ARBA" id="ARBA00022553"/>
    </source>
</evidence>
<dbReference type="HAMAP" id="MF_01554_B">
    <property type="entry name" value="GlmM_B"/>
    <property type="match status" value="1"/>
</dbReference>
<dbReference type="EMBL" id="UINC01000842">
    <property type="protein sequence ID" value="SUZ62019.1"/>
    <property type="molecule type" value="Genomic_DNA"/>
</dbReference>
<dbReference type="GO" id="GO:0000287">
    <property type="term" value="F:magnesium ion binding"/>
    <property type="evidence" value="ECO:0007669"/>
    <property type="project" value="InterPro"/>
</dbReference>
<dbReference type="InterPro" id="IPR005843">
    <property type="entry name" value="A-D-PHexomutase_C"/>
</dbReference>
<name>A0A381P6W8_9ZZZZ</name>
<dbReference type="Gene3D" id="3.30.310.50">
    <property type="entry name" value="Alpha-D-phosphohexomutase, C-terminal domain"/>
    <property type="match status" value="1"/>
</dbReference>
<organism evidence="11">
    <name type="scientific">marine metagenome</name>
    <dbReference type="NCBI Taxonomy" id="408172"/>
    <lineage>
        <taxon>unclassified sequences</taxon>
        <taxon>metagenomes</taxon>
        <taxon>ecological metagenomes</taxon>
    </lineage>
</organism>
<dbReference type="PANTHER" id="PTHR42946">
    <property type="entry name" value="PHOSPHOHEXOSE MUTASE"/>
    <property type="match status" value="1"/>
</dbReference>
<feature type="domain" description="Alpha-D-phosphohexomutase alpha/beta/alpha" evidence="10">
    <location>
        <begin position="260"/>
        <end position="368"/>
    </location>
</feature>
<comment type="similarity">
    <text evidence="2">Belongs to the phosphohexose mutase family.</text>
</comment>
<evidence type="ECO:0000256" key="1">
    <source>
        <dbReference type="ARBA" id="ARBA00001946"/>
    </source>
</evidence>
<dbReference type="InterPro" id="IPR036900">
    <property type="entry name" value="A-D-PHexomutase_C_sf"/>
</dbReference>
<dbReference type="InterPro" id="IPR005845">
    <property type="entry name" value="A-D-PHexomutase_a/b/a-II"/>
</dbReference>
<dbReference type="InterPro" id="IPR050060">
    <property type="entry name" value="Phosphoglucosamine_mutase"/>
</dbReference>
<dbReference type="FunFam" id="3.40.120.10:FF:000002">
    <property type="entry name" value="Phosphoglucosamine mutase"/>
    <property type="match status" value="1"/>
</dbReference>
<evidence type="ECO:0000259" key="9">
    <source>
        <dbReference type="Pfam" id="PF02879"/>
    </source>
</evidence>
<keyword evidence="5" id="KW-0460">Magnesium</keyword>
<gene>
    <name evidence="11" type="ORF">METZ01_LOCUS14873</name>
</gene>
<dbReference type="InterPro" id="IPR006352">
    <property type="entry name" value="GlmM_bact"/>
</dbReference>
<dbReference type="NCBIfam" id="TIGR01455">
    <property type="entry name" value="glmM"/>
    <property type="match status" value="1"/>
</dbReference>
<keyword evidence="6" id="KW-0413">Isomerase</keyword>
<evidence type="ECO:0008006" key="12">
    <source>
        <dbReference type="Google" id="ProtNLM"/>
    </source>
</evidence>
<dbReference type="GO" id="GO:0006048">
    <property type="term" value="P:UDP-N-acetylglucosamine biosynthetic process"/>
    <property type="evidence" value="ECO:0007669"/>
    <property type="project" value="TreeGrafter"/>
</dbReference>
<reference evidence="11" key="1">
    <citation type="submission" date="2018-05" db="EMBL/GenBank/DDBJ databases">
        <authorList>
            <person name="Lanie J.A."/>
            <person name="Ng W.-L."/>
            <person name="Kazmierczak K.M."/>
            <person name="Andrzejewski T.M."/>
            <person name="Davidsen T.M."/>
            <person name="Wayne K.J."/>
            <person name="Tettelin H."/>
            <person name="Glass J.I."/>
            <person name="Rusch D."/>
            <person name="Podicherti R."/>
            <person name="Tsui H.-C.T."/>
            <person name="Winkler M.E."/>
        </authorList>
    </citation>
    <scope>NUCLEOTIDE SEQUENCE</scope>
</reference>
<dbReference type="Pfam" id="PF00408">
    <property type="entry name" value="PGM_PMM_IV"/>
    <property type="match status" value="1"/>
</dbReference>
<keyword evidence="4" id="KW-0479">Metal-binding</keyword>
<dbReference type="PRINTS" id="PR00509">
    <property type="entry name" value="PGMPMM"/>
</dbReference>
<dbReference type="Gene3D" id="3.40.120.10">
    <property type="entry name" value="Alpha-D-Glucose-1,6-Bisphosphate, subunit A, domain 3"/>
    <property type="match status" value="3"/>
</dbReference>
<proteinExistence type="inferred from homology"/>
<comment type="cofactor">
    <cofactor evidence="1">
        <name>Mg(2+)</name>
        <dbReference type="ChEBI" id="CHEBI:18420"/>
    </cofactor>
</comment>
<evidence type="ECO:0000256" key="6">
    <source>
        <dbReference type="ARBA" id="ARBA00023235"/>
    </source>
</evidence>
<dbReference type="Pfam" id="PF02879">
    <property type="entry name" value="PGM_PMM_II"/>
    <property type="match status" value="1"/>
</dbReference>
<dbReference type="GO" id="GO:0005829">
    <property type="term" value="C:cytosol"/>
    <property type="evidence" value="ECO:0007669"/>
    <property type="project" value="TreeGrafter"/>
</dbReference>
<feature type="domain" description="Alpha-D-phosphohexomutase C-terminal" evidence="7">
    <location>
        <begin position="376"/>
        <end position="441"/>
    </location>
</feature>
<dbReference type="InterPro" id="IPR005844">
    <property type="entry name" value="A-D-PHexomutase_a/b/a-I"/>
</dbReference>
<evidence type="ECO:0000256" key="2">
    <source>
        <dbReference type="ARBA" id="ARBA00010231"/>
    </source>
</evidence>
<evidence type="ECO:0000256" key="5">
    <source>
        <dbReference type="ARBA" id="ARBA00022842"/>
    </source>
</evidence>
<dbReference type="Pfam" id="PF02880">
    <property type="entry name" value="PGM_PMM_III"/>
    <property type="match status" value="1"/>
</dbReference>
<evidence type="ECO:0000259" key="8">
    <source>
        <dbReference type="Pfam" id="PF02878"/>
    </source>
</evidence>
<dbReference type="SUPFAM" id="SSF55957">
    <property type="entry name" value="Phosphoglucomutase, C-terminal domain"/>
    <property type="match status" value="1"/>
</dbReference>
<dbReference type="PANTHER" id="PTHR42946:SF1">
    <property type="entry name" value="PHOSPHOGLUCOMUTASE (ALPHA-D-GLUCOSE-1,6-BISPHOSPHATE-DEPENDENT)"/>
    <property type="match status" value="1"/>
</dbReference>
<dbReference type="GO" id="GO:0005975">
    <property type="term" value="P:carbohydrate metabolic process"/>
    <property type="evidence" value="ECO:0007669"/>
    <property type="project" value="InterPro"/>
</dbReference>
<dbReference type="FunFam" id="3.30.310.50:FF:000001">
    <property type="entry name" value="Phosphoglucosamine mutase"/>
    <property type="match status" value="1"/>
</dbReference>
<accession>A0A381P6W8</accession>
<dbReference type="AlphaFoldDB" id="A0A381P6W8"/>
<evidence type="ECO:0000259" key="10">
    <source>
        <dbReference type="Pfam" id="PF02880"/>
    </source>
</evidence>
<dbReference type="InterPro" id="IPR016055">
    <property type="entry name" value="A-D-PHexomutase_a/b/a-I/II/III"/>
</dbReference>
<sequence length="449" mass="48245">MQDRLFGTDGIRGSAGKFPLDAKTVFRLGAALVRMLRASRDKETQIRIVSGRDTRESGPWIEAALAHGVSSEGATLVSMGIAPTPAVALTAKFDDFDAGVVVSASHNLYEDNGIKVFSPDGLKLPEHKERDLEALVESANDEVIENSENVVIDPSFLNAYIAHVRGVLPDRLDFGQTRLAIDCANGAMYDLAPRLFRGCGFDVMVSGCAPNGKNINTDCGSTHPTTLAKFVVEHQCHVGVAFDGDGDRALFVDAQGGIIDGDAVLFICAKRLNEIGQLPGNAIVATVMSNVGLELGLQGLGIDLVRCQVGDRYVMEEMTKHSIALGGEQSGHIIFSEYLQTGDGLITAMMVLRAMAESGRALADLAADLDVYPQVLVNVPVRRKTDLQSVPEIAAVIRDVELRLAGQGRLLVRYSGTEPLLRIMVEGRNQVEIQGYSNEIASAVKRCLL</sequence>
<evidence type="ECO:0000259" key="7">
    <source>
        <dbReference type="Pfam" id="PF00408"/>
    </source>
</evidence>
<dbReference type="GO" id="GO:0009252">
    <property type="term" value="P:peptidoglycan biosynthetic process"/>
    <property type="evidence" value="ECO:0007669"/>
    <property type="project" value="TreeGrafter"/>
</dbReference>
<protein>
    <recommendedName>
        <fullName evidence="12">Phosphoglucosamine mutase</fullName>
    </recommendedName>
</protein>